<dbReference type="EMBL" id="CP064955">
    <property type="protein sequence ID" value="QPK82999.1"/>
    <property type="molecule type" value="Genomic_DNA"/>
</dbReference>
<accession>A0A7T0KMZ7</accession>
<gene>
    <name evidence="3" type="ORF">G7Y29_09160</name>
</gene>
<dbReference type="AlphaFoldDB" id="A0A7T0KMZ7"/>
<dbReference type="KEGG" id="cqn:G7Y29_09160"/>
<evidence type="ECO:0000256" key="2">
    <source>
        <dbReference type="SAM" id="SignalP"/>
    </source>
</evidence>
<evidence type="ECO:0000256" key="1">
    <source>
        <dbReference type="SAM" id="MobiDB-lite"/>
    </source>
</evidence>
<feature type="chain" id="PRO_5039013247" evidence="2">
    <location>
        <begin position="22"/>
        <end position="200"/>
    </location>
</feature>
<sequence>METRVAGAVAVACVAVLTGCAAQDTPGTSSVGALLTTASVITAEPPAQNPASSTTTTSRAADTPVDPKTFERAGMSVFTYIVGSRTGTCAISPHGATCQGLTPPDAPMVTAVPLPPRQPDSVYIGEDSMHYTVFEGVGPSQGTLHPGESITVRESRCRYPDGETLQCTSGGDSFTVTSDGKITPSGTLVDPPVWTLPDEY</sequence>
<feature type="compositionally biased region" description="Low complexity" evidence="1">
    <location>
        <begin position="51"/>
        <end position="63"/>
    </location>
</feature>
<evidence type="ECO:0000313" key="4">
    <source>
        <dbReference type="Proteomes" id="UP000594586"/>
    </source>
</evidence>
<name>A0A7T0KMZ7_9CORY</name>
<reference evidence="3 4" key="1">
    <citation type="submission" date="2020-11" db="EMBL/GenBank/DDBJ databases">
        <title>Corynebacterium sp. MC1420.</title>
        <authorList>
            <person name="Zhou J."/>
        </authorList>
    </citation>
    <scope>NUCLEOTIDE SEQUENCE [LARGE SCALE GENOMIC DNA]</scope>
    <source>
        <strain evidence="3 4">MC1420</strain>
    </source>
</reference>
<dbReference type="RefSeq" id="WP_165002278.1">
    <property type="nucleotide sequence ID" value="NZ_CP064955.1"/>
</dbReference>
<keyword evidence="4" id="KW-1185">Reference proteome</keyword>
<keyword evidence="2" id="KW-0732">Signal</keyword>
<dbReference type="PROSITE" id="PS51257">
    <property type="entry name" value="PROKAR_LIPOPROTEIN"/>
    <property type="match status" value="1"/>
</dbReference>
<dbReference type="Proteomes" id="UP000594586">
    <property type="component" value="Chromosome"/>
</dbReference>
<feature type="region of interest" description="Disordered" evidence="1">
    <location>
        <begin position="44"/>
        <end position="67"/>
    </location>
</feature>
<organism evidence="3 4">
    <name type="scientific">Corynebacterium qintianiae</name>
    <dbReference type="NCBI Taxonomy" id="2709392"/>
    <lineage>
        <taxon>Bacteria</taxon>
        <taxon>Bacillati</taxon>
        <taxon>Actinomycetota</taxon>
        <taxon>Actinomycetes</taxon>
        <taxon>Mycobacteriales</taxon>
        <taxon>Corynebacteriaceae</taxon>
        <taxon>Corynebacterium</taxon>
    </lineage>
</organism>
<protein>
    <submittedName>
        <fullName evidence="3">Uncharacterized protein</fullName>
    </submittedName>
</protein>
<feature type="signal peptide" evidence="2">
    <location>
        <begin position="1"/>
        <end position="21"/>
    </location>
</feature>
<proteinExistence type="predicted"/>
<evidence type="ECO:0000313" key="3">
    <source>
        <dbReference type="EMBL" id="QPK82999.1"/>
    </source>
</evidence>